<proteinExistence type="predicted"/>
<dbReference type="InterPro" id="IPR010071">
    <property type="entry name" value="AA_adenyl_dom"/>
</dbReference>
<dbReference type="SUPFAM" id="SSF56801">
    <property type="entry name" value="Acetyl-CoA synthetase-like"/>
    <property type="match status" value="1"/>
</dbReference>
<evidence type="ECO:0000313" key="4">
    <source>
        <dbReference type="Proteomes" id="UP000005801"/>
    </source>
</evidence>
<dbReference type="RefSeq" id="WP_006973391.1">
    <property type="nucleotide sequence ID" value="NZ_ABCS01000045.1"/>
</dbReference>
<dbReference type="NCBIfam" id="TIGR01733">
    <property type="entry name" value="AA-adenyl-dom"/>
    <property type="match status" value="1"/>
</dbReference>
<dbReference type="STRING" id="391625.PPSIR1_25009"/>
<dbReference type="GO" id="GO:0044550">
    <property type="term" value="P:secondary metabolite biosynthetic process"/>
    <property type="evidence" value="ECO:0007669"/>
    <property type="project" value="TreeGrafter"/>
</dbReference>
<name>A6G9J6_9BACT</name>
<evidence type="ECO:0000259" key="1">
    <source>
        <dbReference type="Pfam" id="PF00501"/>
    </source>
</evidence>
<sequence>MSGQRLLHPLVRASAARTPERVAVRGWDGDITYAELDALADVLGQRLRLIGVEAGDRVGLWLDKSVLAVAAMQACLRIGAVYVPVDPLSPTPRANTIVRDAGARVVVTDEHRVAKAEAPTMLVATGEEGWRTLMRAGERLAEHHSPAETELAYILYTSGSTGTPKGVCISHLNARAFVDWGVEALELRAEDRFSSHAPFHFDLSVLDLYGAFAVGACVCLLTESAASSPRRLVDYARREQISVWYSVPSALILMVQSGGLFEGESEAPEWEPRVFCFAGESFPIAHLRALRERWTRARFFNLYGPTETNVCTAYEVVDIAPDRTHPVPIGRACSGDEVWVQTDSGERAGPGERGELYVSGPTVMLGYWGRDPHVGPYPTGDIVRLEEDGELYFIGRRDHMVKVRGHRVELGEIEAALGLQDSIRDVAVVVRGEGLAAKLVAVVEVEGERAPSLLALKRACAERLPHYMIIDRVEVVDALPRTRNGKIDRRALATPQV</sequence>
<dbReference type="Gene3D" id="3.40.50.12780">
    <property type="entry name" value="N-terminal domain of ligase-like"/>
    <property type="match status" value="1"/>
</dbReference>
<dbReference type="Gene3D" id="3.30.300.30">
    <property type="match status" value="1"/>
</dbReference>
<dbReference type="GO" id="GO:0043041">
    <property type="term" value="P:amino acid activation for nonribosomal peptide biosynthetic process"/>
    <property type="evidence" value="ECO:0007669"/>
    <property type="project" value="TreeGrafter"/>
</dbReference>
<comment type="caution">
    <text evidence="3">The sequence shown here is derived from an EMBL/GenBank/DDBJ whole genome shotgun (WGS) entry which is preliminary data.</text>
</comment>
<dbReference type="InterPro" id="IPR000873">
    <property type="entry name" value="AMP-dep_synth/lig_dom"/>
</dbReference>
<dbReference type="InterPro" id="IPR042099">
    <property type="entry name" value="ANL_N_sf"/>
</dbReference>
<keyword evidence="4" id="KW-1185">Reference proteome</keyword>
<dbReference type="Proteomes" id="UP000005801">
    <property type="component" value="Unassembled WGS sequence"/>
</dbReference>
<dbReference type="PROSITE" id="PS00455">
    <property type="entry name" value="AMP_BINDING"/>
    <property type="match status" value="1"/>
</dbReference>
<dbReference type="GO" id="GO:0031177">
    <property type="term" value="F:phosphopantetheine binding"/>
    <property type="evidence" value="ECO:0007669"/>
    <property type="project" value="TreeGrafter"/>
</dbReference>
<dbReference type="AlphaFoldDB" id="A6G9J6"/>
<dbReference type="Pfam" id="PF13193">
    <property type="entry name" value="AMP-binding_C"/>
    <property type="match status" value="1"/>
</dbReference>
<dbReference type="EMBL" id="ABCS01000045">
    <property type="protein sequence ID" value="EDM77504.1"/>
    <property type="molecule type" value="Genomic_DNA"/>
</dbReference>
<dbReference type="InterPro" id="IPR025110">
    <property type="entry name" value="AMP-bd_C"/>
</dbReference>
<dbReference type="InterPro" id="IPR045851">
    <property type="entry name" value="AMP-bd_C_sf"/>
</dbReference>
<dbReference type="PANTHER" id="PTHR45527">
    <property type="entry name" value="NONRIBOSOMAL PEPTIDE SYNTHETASE"/>
    <property type="match status" value="1"/>
</dbReference>
<gene>
    <name evidence="3" type="ORF">PPSIR1_25009</name>
</gene>
<feature type="domain" description="AMP-binding enzyme C-terminal" evidence="2">
    <location>
        <begin position="412"/>
        <end position="486"/>
    </location>
</feature>
<dbReference type="GO" id="GO:0016740">
    <property type="term" value="F:transferase activity"/>
    <property type="evidence" value="ECO:0007669"/>
    <property type="project" value="UniProtKB-KW"/>
</dbReference>
<protein>
    <submittedName>
        <fullName evidence="3">Amino acid adenyltransferase</fullName>
    </submittedName>
</protein>
<evidence type="ECO:0000313" key="3">
    <source>
        <dbReference type="EMBL" id="EDM77504.1"/>
    </source>
</evidence>
<dbReference type="GO" id="GO:0005737">
    <property type="term" value="C:cytoplasm"/>
    <property type="evidence" value="ECO:0007669"/>
    <property type="project" value="TreeGrafter"/>
</dbReference>
<dbReference type="InterPro" id="IPR020845">
    <property type="entry name" value="AMP-binding_CS"/>
</dbReference>
<feature type="domain" description="AMP-dependent synthetase/ligase" evidence="1">
    <location>
        <begin position="12"/>
        <end position="368"/>
    </location>
</feature>
<dbReference type="eggNOG" id="COG1020">
    <property type="taxonomic scope" value="Bacteria"/>
</dbReference>
<dbReference type="Pfam" id="PF00501">
    <property type="entry name" value="AMP-binding"/>
    <property type="match status" value="1"/>
</dbReference>
<accession>A6G9J6</accession>
<dbReference type="PANTHER" id="PTHR45527:SF1">
    <property type="entry name" value="FATTY ACID SYNTHASE"/>
    <property type="match status" value="1"/>
</dbReference>
<evidence type="ECO:0000259" key="2">
    <source>
        <dbReference type="Pfam" id="PF13193"/>
    </source>
</evidence>
<keyword evidence="3" id="KW-0808">Transferase</keyword>
<reference evidence="3 4" key="1">
    <citation type="submission" date="2007-06" db="EMBL/GenBank/DDBJ databases">
        <authorList>
            <person name="Shimkets L."/>
            <person name="Ferriera S."/>
            <person name="Johnson J."/>
            <person name="Kravitz S."/>
            <person name="Beeson K."/>
            <person name="Sutton G."/>
            <person name="Rogers Y.-H."/>
            <person name="Friedman R."/>
            <person name="Frazier M."/>
            <person name="Venter J.C."/>
        </authorList>
    </citation>
    <scope>NUCLEOTIDE SEQUENCE [LARGE SCALE GENOMIC DNA]</scope>
    <source>
        <strain evidence="3 4">SIR-1</strain>
    </source>
</reference>
<organism evidence="3 4">
    <name type="scientific">Plesiocystis pacifica SIR-1</name>
    <dbReference type="NCBI Taxonomy" id="391625"/>
    <lineage>
        <taxon>Bacteria</taxon>
        <taxon>Pseudomonadati</taxon>
        <taxon>Myxococcota</taxon>
        <taxon>Polyangia</taxon>
        <taxon>Nannocystales</taxon>
        <taxon>Nannocystaceae</taxon>
        <taxon>Plesiocystis</taxon>
    </lineage>
</organism>